<feature type="region of interest" description="Disordered" evidence="11">
    <location>
        <begin position="187"/>
        <end position="230"/>
    </location>
</feature>
<dbReference type="GO" id="GO:0000981">
    <property type="term" value="F:DNA-binding transcription factor activity, RNA polymerase II-specific"/>
    <property type="evidence" value="ECO:0007669"/>
    <property type="project" value="TreeGrafter"/>
</dbReference>
<evidence type="ECO:0000256" key="6">
    <source>
        <dbReference type="ARBA" id="ARBA00023015"/>
    </source>
</evidence>
<keyword evidence="8" id="KW-0804">Transcription</keyword>
<evidence type="ECO:0000256" key="1">
    <source>
        <dbReference type="ARBA" id="ARBA00004123"/>
    </source>
</evidence>
<comment type="caution">
    <text evidence="13">The sequence shown here is derived from an EMBL/GenBank/DDBJ whole genome shotgun (WGS) entry which is preliminary data.</text>
</comment>
<dbReference type="PROSITE" id="PS00028">
    <property type="entry name" value="ZINC_FINGER_C2H2_1"/>
    <property type="match status" value="6"/>
</dbReference>
<dbReference type="PROSITE" id="PS50157">
    <property type="entry name" value="ZINC_FINGER_C2H2_2"/>
    <property type="match status" value="5"/>
</dbReference>
<keyword evidence="3" id="KW-0677">Repeat</keyword>
<dbReference type="GO" id="GO:0003677">
    <property type="term" value="F:DNA binding"/>
    <property type="evidence" value="ECO:0007669"/>
    <property type="project" value="UniProtKB-KW"/>
</dbReference>
<dbReference type="Proteomes" id="UP001195483">
    <property type="component" value="Unassembled WGS sequence"/>
</dbReference>
<evidence type="ECO:0000256" key="9">
    <source>
        <dbReference type="ARBA" id="ARBA00023242"/>
    </source>
</evidence>
<dbReference type="FunFam" id="3.30.160.60:FF:001289">
    <property type="entry name" value="Zinc finger protein 574"/>
    <property type="match status" value="1"/>
</dbReference>
<feature type="domain" description="C2H2-type" evidence="12">
    <location>
        <begin position="52"/>
        <end position="80"/>
    </location>
</feature>
<dbReference type="EMBL" id="JAEAOA010000122">
    <property type="protein sequence ID" value="KAK3576178.1"/>
    <property type="molecule type" value="Genomic_DNA"/>
</dbReference>
<sequence length="524" mass="59053">MMDSDLQMDYDHLESPNGMSLDMETTQRALLEQSKNNFADSNTFFEVQGENYCCKLCDKVFNYKNGIIRHLRLTHGKEKPFECNICQRRFGYKNILMEHQNIHFGIKPYACTLCDKRFAARSNLVQHKMIHRKPFSCQICSKRFDKSEQLQRHLLGHPGGFLSCNLCNFITTTQLALNDHIQTNHHVLNTPEKGGASNTSEKTNKSSQDVRSSTPTSLMNSSPFSQSQMPNISHSISAENIAHLRNSLPHFAAAFNFDPSMLQVMESTDMNDRITHDRTSNTESESMRKIDNICAHLASKSSSNAESPITVDDIKQEPESPSAASGVNTNIPFIPVFPISGRRSTRQNILSSQAPNASFRQRNENQGESPSRSLQASDEAITSASRSSPWQPQDQSGMTADSTSNLSEMIGLLQNLIQRQEQGISGPFPSLSVSLNPPRSTKDMGVQHTSVNQSMPGMKETLSYYESQGKLFRCLYCNIYFEERGLYVLHMSLHGRQSPWECAVCNKVCHDKNDFHLHMANQQH</sequence>
<keyword evidence="7" id="KW-0238">DNA-binding</keyword>
<evidence type="ECO:0000313" key="13">
    <source>
        <dbReference type="EMBL" id="KAK3576178.1"/>
    </source>
</evidence>
<reference evidence="13" key="3">
    <citation type="submission" date="2023-05" db="EMBL/GenBank/DDBJ databases">
        <authorList>
            <person name="Smith C.H."/>
        </authorList>
    </citation>
    <scope>NUCLEOTIDE SEQUENCE</scope>
    <source>
        <strain evidence="13">CHS0354</strain>
        <tissue evidence="13">Mantle</tissue>
    </source>
</reference>
<dbReference type="PANTHER" id="PTHR24394">
    <property type="entry name" value="ZINC FINGER PROTEIN"/>
    <property type="match status" value="1"/>
</dbReference>
<dbReference type="PANTHER" id="PTHR24394:SF29">
    <property type="entry name" value="MYONEURIN"/>
    <property type="match status" value="1"/>
</dbReference>
<evidence type="ECO:0000256" key="3">
    <source>
        <dbReference type="ARBA" id="ARBA00022737"/>
    </source>
</evidence>
<feature type="domain" description="C2H2-type" evidence="12">
    <location>
        <begin position="472"/>
        <end position="499"/>
    </location>
</feature>
<feature type="region of interest" description="Disordered" evidence="11">
    <location>
        <begin position="352"/>
        <end position="403"/>
    </location>
</feature>
<keyword evidence="2" id="KW-0479">Metal-binding</keyword>
<dbReference type="SUPFAM" id="SSF57667">
    <property type="entry name" value="beta-beta-alpha zinc fingers"/>
    <property type="match status" value="4"/>
</dbReference>
<proteinExistence type="predicted"/>
<feature type="compositionally biased region" description="Polar residues" evidence="11">
    <location>
        <begin position="196"/>
        <end position="230"/>
    </location>
</feature>
<organism evidence="13 14">
    <name type="scientific">Potamilus streckersoni</name>
    <dbReference type="NCBI Taxonomy" id="2493646"/>
    <lineage>
        <taxon>Eukaryota</taxon>
        <taxon>Metazoa</taxon>
        <taxon>Spiralia</taxon>
        <taxon>Lophotrochozoa</taxon>
        <taxon>Mollusca</taxon>
        <taxon>Bivalvia</taxon>
        <taxon>Autobranchia</taxon>
        <taxon>Heteroconchia</taxon>
        <taxon>Palaeoheterodonta</taxon>
        <taxon>Unionida</taxon>
        <taxon>Unionoidea</taxon>
        <taxon>Unionidae</taxon>
        <taxon>Ambleminae</taxon>
        <taxon>Lampsilini</taxon>
        <taxon>Potamilus</taxon>
    </lineage>
</organism>
<evidence type="ECO:0000256" key="10">
    <source>
        <dbReference type="PROSITE-ProRule" id="PRU00042"/>
    </source>
</evidence>
<evidence type="ECO:0000256" key="8">
    <source>
        <dbReference type="ARBA" id="ARBA00023163"/>
    </source>
</evidence>
<keyword evidence="14" id="KW-1185">Reference proteome</keyword>
<accession>A0AAE0VEJ0</accession>
<keyword evidence="5" id="KW-0862">Zinc</keyword>
<feature type="domain" description="C2H2-type" evidence="12">
    <location>
        <begin position="81"/>
        <end position="108"/>
    </location>
</feature>
<name>A0AAE0VEJ0_9BIVA</name>
<reference evidence="13" key="1">
    <citation type="journal article" date="2021" name="Genome Biol. Evol.">
        <title>A High-Quality Reference Genome for a Parasitic Bivalve with Doubly Uniparental Inheritance (Bivalvia: Unionida).</title>
        <authorList>
            <person name="Smith C.H."/>
        </authorList>
    </citation>
    <scope>NUCLEOTIDE SEQUENCE</scope>
    <source>
        <strain evidence="13">CHS0354</strain>
    </source>
</reference>
<keyword evidence="4 10" id="KW-0863">Zinc-finger</keyword>
<comment type="subcellular location">
    <subcellularLocation>
        <location evidence="1">Nucleus</location>
    </subcellularLocation>
</comment>
<dbReference type="FunFam" id="3.30.160.60:FF:000045">
    <property type="entry name" value="ZFP69 zinc finger protein B"/>
    <property type="match status" value="1"/>
</dbReference>
<keyword evidence="9" id="KW-0539">Nucleus</keyword>
<evidence type="ECO:0000313" key="14">
    <source>
        <dbReference type="Proteomes" id="UP001195483"/>
    </source>
</evidence>
<dbReference type="GO" id="GO:0008270">
    <property type="term" value="F:zinc ion binding"/>
    <property type="evidence" value="ECO:0007669"/>
    <property type="project" value="UniProtKB-KW"/>
</dbReference>
<evidence type="ECO:0000256" key="4">
    <source>
        <dbReference type="ARBA" id="ARBA00022771"/>
    </source>
</evidence>
<evidence type="ECO:0000256" key="2">
    <source>
        <dbReference type="ARBA" id="ARBA00022723"/>
    </source>
</evidence>
<evidence type="ECO:0000256" key="7">
    <source>
        <dbReference type="ARBA" id="ARBA00023125"/>
    </source>
</evidence>
<keyword evidence="6" id="KW-0805">Transcription regulation</keyword>
<dbReference type="InterPro" id="IPR013087">
    <property type="entry name" value="Znf_C2H2_type"/>
</dbReference>
<evidence type="ECO:0000259" key="12">
    <source>
        <dbReference type="PROSITE" id="PS50157"/>
    </source>
</evidence>
<dbReference type="Pfam" id="PF00096">
    <property type="entry name" value="zf-C2H2"/>
    <property type="match status" value="2"/>
</dbReference>
<feature type="domain" description="C2H2-type" evidence="12">
    <location>
        <begin position="135"/>
        <end position="159"/>
    </location>
</feature>
<dbReference type="InterPro" id="IPR036236">
    <property type="entry name" value="Znf_C2H2_sf"/>
</dbReference>
<dbReference type="Pfam" id="PF12874">
    <property type="entry name" value="zf-met"/>
    <property type="match status" value="1"/>
</dbReference>
<evidence type="ECO:0000256" key="11">
    <source>
        <dbReference type="SAM" id="MobiDB-lite"/>
    </source>
</evidence>
<dbReference type="SMART" id="SM00355">
    <property type="entry name" value="ZnF_C2H2"/>
    <property type="match status" value="7"/>
</dbReference>
<protein>
    <recommendedName>
        <fullName evidence="12">C2H2-type domain-containing protein</fullName>
    </recommendedName>
</protein>
<dbReference type="GO" id="GO:0005634">
    <property type="term" value="C:nucleus"/>
    <property type="evidence" value="ECO:0007669"/>
    <property type="project" value="UniProtKB-SubCell"/>
</dbReference>
<dbReference type="AlphaFoldDB" id="A0AAE0VEJ0"/>
<dbReference type="Gene3D" id="3.30.160.60">
    <property type="entry name" value="Classic Zinc Finger"/>
    <property type="match status" value="5"/>
</dbReference>
<reference evidence="13" key="2">
    <citation type="journal article" date="2021" name="Genome Biol. Evol.">
        <title>Developing a high-quality reference genome for a parasitic bivalve with doubly uniparental inheritance (Bivalvia: Unionida).</title>
        <authorList>
            <person name="Smith C.H."/>
        </authorList>
    </citation>
    <scope>NUCLEOTIDE SEQUENCE</scope>
    <source>
        <strain evidence="13">CHS0354</strain>
        <tissue evidence="13">Mantle</tissue>
    </source>
</reference>
<feature type="domain" description="C2H2-type" evidence="12">
    <location>
        <begin position="109"/>
        <end position="131"/>
    </location>
</feature>
<gene>
    <name evidence="13" type="ORF">CHS0354_001196</name>
</gene>
<dbReference type="FunFam" id="3.30.160.60:FF:000100">
    <property type="entry name" value="Zinc finger 45-like"/>
    <property type="match status" value="1"/>
</dbReference>
<evidence type="ECO:0000256" key="5">
    <source>
        <dbReference type="ARBA" id="ARBA00022833"/>
    </source>
</evidence>